<feature type="compositionally biased region" description="Basic and acidic residues" evidence="1">
    <location>
        <begin position="353"/>
        <end position="377"/>
    </location>
</feature>
<dbReference type="PANTHER" id="PTHR36945">
    <property type="entry name" value="HIGH INCIDENCE OF MALES (INCREASED X CHROMOSOME LOSS)-RELATED-RELATED"/>
    <property type="match status" value="1"/>
</dbReference>
<dbReference type="OrthoDB" id="5872476at2759"/>
<sequence length="436" mass="48825">MTRKIAGRKSSTWQDRASYVQINIYNTNLKDLRQHGINIKNMLKRIERHSVVLDVPIPSASSRRITTLSSRRRVKPLREQQIQSEAIQAFKVGKPALKVKSVAGSAIISIKDSKRGCLNQCANVEIFHDCLEEACENSYSEGICDKQLQPKLHSNVALRATEQRNCGERVLQRESPHISHLQLFKPQPSTVPQKVQGQSRVHPGKREVSSTLPSTVGIFERNNTRCTKEYMNQPETSTPTPYSFAKQEVTEVDVSKLLASKSIVKEFIHKGANTSEREDENGVNEVITCIPAGGRVEKSMAAKNIIGQKASKRTENMIASSSDNIEGEYVGSAVMKATNTRKRKSLSSNSENRAGKKDGEGNVLEHRGDAADRESLSTKAEERTKLFECQMKGCGQKIHWRPGYGKDRILNHVRTHWGKPTKKCKLCDFKATHAHK</sequence>
<feature type="region of interest" description="Disordered" evidence="1">
    <location>
        <begin position="339"/>
        <end position="377"/>
    </location>
</feature>
<proteinExistence type="predicted"/>
<dbReference type="Proteomes" id="UP000054047">
    <property type="component" value="Unassembled WGS sequence"/>
</dbReference>
<reference evidence="2 3" key="1">
    <citation type="submission" date="2013-12" db="EMBL/GenBank/DDBJ databases">
        <title>Draft genome of the parsitic nematode Ancylostoma duodenale.</title>
        <authorList>
            <person name="Mitreva M."/>
        </authorList>
    </citation>
    <scope>NUCLEOTIDE SEQUENCE [LARGE SCALE GENOMIC DNA]</scope>
    <source>
        <strain evidence="2 3">Zhejiang</strain>
    </source>
</reference>
<keyword evidence="3" id="KW-1185">Reference proteome</keyword>
<dbReference type="PANTHER" id="PTHR36945:SF1">
    <property type="entry name" value="ZINC FINGER PROTEIN C02F5.12-RELATED"/>
    <property type="match status" value="1"/>
</dbReference>
<name>A0A0C2CLK2_9BILA</name>
<dbReference type="AlphaFoldDB" id="A0A0C2CLK2"/>
<evidence type="ECO:0000313" key="2">
    <source>
        <dbReference type="EMBL" id="KIH50677.1"/>
    </source>
</evidence>
<dbReference type="InterPro" id="IPR053360">
    <property type="entry name" value="Zinc_finger_domain"/>
</dbReference>
<evidence type="ECO:0000256" key="1">
    <source>
        <dbReference type="SAM" id="MobiDB-lite"/>
    </source>
</evidence>
<evidence type="ECO:0000313" key="3">
    <source>
        <dbReference type="Proteomes" id="UP000054047"/>
    </source>
</evidence>
<feature type="compositionally biased region" description="Polar residues" evidence="1">
    <location>
        <begin position="188"/>
        <end position="199"/>
    </location>
</feature>
<dbReference type="EMBL" id="KN749022">
    <property type="protein sequence ID" value="KIH50677.1"/>
    <property type="molecule type" value="Genomic_DNA"/>
</dbReference>
<gene>
    <name evidence="2" type="ORF">ANCDUO_19241</name>
</gene>
<accession>A0A0C2CLK2</accession>
<feature type="region of interest" description="Disordered" evidence="1">
    <location>
        <begin position="188"/>
        <end position="210"/>
    </location>
</feature>
<feature type="non-terminal residue" evidence="2">
    <location>
        <position position="436"/>
    </location>
</feature>
<protein>
    <submittedName>
        <fullName evidence="2">Uncharacterized protein</fullName>
    </submittedName>
</protein>
<organism evidence="2 3">
    <name type="scientific">Ancylostoma duodenale</name>
    <dbReference type="NCBI Taxonomy" id="51022"/>
    <lineage>
        <taxon>Eukaryota</taxon>
        <taxon>Metazoa</taxon>
        <taxon>Ecdysozoa</taxon>
        <taxon>Nematoda</taxon>
        <taxon>Chromadorea</taxon>
        <taxon>Rhabditida</taxon>
        <taxon>Rhabditina</taxon>
        <taxon>Rhabditomorpha</taxon>
        <taxon>Strongyloidea</taxon>
        <taxon>Ancylostomatidae</taxon>
        <taxon>Ancylostomatinae</taxon>
        <taxon>Ancylostoma</taxon>
    </lineage>
</organism>